<dbReference type="SUPFAM" id="SSF52540">
    <property type="entry name" value="P-loop containing nucleoside triphosphate hydrolases"/>
    <property type="match status" value="1"/>
</dbReference>
<gene>
    <name evidence="1" type="ORF">METZ01_LOCUS1264</name>
</gene>
<name>A0A381N1B1_9ZZZZ</name>
<dbReference type="EMBL" id="UINC01000066">
    <property type="protein sequence ID" value="SUZ48410.1"/>
    <property type="molecule type" value="Genomic_DNA"/>
</dbReference>
<organism evidence="1">
    <name type="scientific">marine metagenome</name>
    <dbReference type="NCBI Taxonomy" id="408172"/>
    <lineage>
        <taxon>unclassified sequences</taxon>
        <taxon>metagenomes</taxon>
        <taxon>ecological metagenomes</taxon>
    </lineage>
</organism>
<dbReference type="Gene3D" id="3.40.50.300">
    <property type="entry name" value="P-loop containing nucleotide triphosphate hydrolases"/>
    <property type="match status" value="1"/>
</dbReference>
<accession>A0A381N1B1</accession>
<dbReference type="InterPro" id="IPR027417">
    <property type="entry name" value="P-loop_NTPase"/>
</dbReference>
<evidence type="ECO:0008006" key="2">
    <source>
        <dbReference type="Google" id="ProtNLM"/>
    </source>
</evidence>
<dbReference type="AlphaFoldDB" id="A0A381N1B1"/>
<evidence type="ECO:0000313" key="1">
    <source>
        <dbReference type="EMBL" id="SUZ48410.1"/>
    </source>
</evidence>
<proteinExistence type="predicted"/>
<reference evidence="1" key="1">
    <citation type="submission" date="2018-05" db="EMBL/GenBank/DDBJ databases">
        <authorList>
            <person name="Lanie J.A."/>
            <person name="Ng W.-L."/>
            <person name="Kazmierczak K.M."/>
            <person name="Andrzejewski T.M."/>
            <person name="Davidsen T.M."/>
            <person name="Wayne K.J."/>
            <person name="Tettelin H."/>
            <person name="Glass J.I."/>
            <person name="Rusch D."/>
            <person name="Podicherti R."/>
            <person name="Tsui H.-C.T."/>
            <person name="Winkler M.E."/>
        </authorList>
    </citation>
    <scope>NUCLEOTIDE SEQUENCE</scope>
</reference>
<sequence>MSELSVLPTFRRSEPIHLALIGMSGAGKSYWSSKLINQGFHSFCCDDLIEKKLEEFLWLPNGKKLSMAEWMGHPYEPQYIQAEQNYLEFEVEMMESICSFLREDGYQDKNVVVDTTGSLIYTGETLIGCLREITTIVYLKAQLGSIKAMYETFLRDPKPVLWQGRFNKQPQESNQEALLRCYPELLRSRQREYERYADVVIDFETLRKRGFGVKGFLETIQKNA</sequence>
<protein>
    <recommendedName>
        <fullName evidence="2">Zeta toxin domain-containing protein</fullName>
    </recommendedName>
</protein>